<gene>
    <name evidence="5" type="ORF">GBA65_03105</name>
</gene>
<sequence>MPPSRVSSPSALRPWAGTGDEGSSGRGLRPVPAPTVVLADTHIPRRAKGLPEGLAPHLREAGLILHAGDLLEASVIEELSGYAPVRAVKGNVDGPGVDLPEVLRFEVGGVPVAMIHDSGAKKGRRGRMGRRFPGARVVVFGHSHIPLLEDEDGLMLLNPGSPTDRRRQPEHTFALLWAGRAGCAPRCARSGERCCWRRGRSSGRGIRSGTASWVSLAT</sequence>
<dbReference type="InterPro" id="IPR024654">
    <property type="entry name" value="Calcineurin-like_PHP_lpxH"/>
</dbReference>
<dbReference type="SUPFAM" id="SSF56300">
    <property type="entry name" value="Metallo-dependent phosphatases"/>
    <property type="match status" value="1"/>
</dbReference>
<dbReference type="Pfam" id="PF12850">
    <property type="entry name" value="Metallophos_2"/>
    <property type="match status" value="1"/>
</dbReference>
<accession>A0A6G8PTK5</accession>
<name>A0A6G8PTK5_9ACTN</name>
<dbReference type="AlphaFoldDB" id="A0A6G8PTK5"/>
<feature type="domain" description="Calcineurin-like phosphoesterase" evidence="4">
    <location>
        <begin position="36"/>
        <end position="176"/>
    </location>
</feature>
<keyword evidence="6" id="KW-1185">Reference proteome</keyword>
<organism evidence="5 6">
    <name type="scientific">Rubrobacter marinus</name>
    <dbReference type="NCBI Taxonomy" id="2653852"/>
    <lineage>
        <taxon>Bacteria</taxon>
        <taxon>Bacillati</taxon>
        <taxon>Actinomycetota</taxon>
        <taxon>Rubrobacteria</taxon>
        <taxon>Rubrobacterales</taxon>
        <taxon>Rubrobacteraceae</taxon>
        <taxon>Rubrobacter</taxon>
    </lineage>
</organism>
<comment type="cofactor">
    <cofactor evidence="2">
        <name>a divalent metal cation</name>
        <dbReference type="ChEBI" id="CHEBI:60240"/>
    </cofactor>
</comment>
<dbReference type="Proteomes" id="UP000502706">
    <property type="component" value="Chromosome"/>
</dbReference>
<dbReference type="NCBIfam" id="TIGR00040">
    <property type="entry name" value="yfcE"/>
    <property type="match status" value="1"/>
</dbReference>
<evidence type="ECO:0000256" key="3">
    <source>
        <dbReference type="SAM" id="MobiDB-lite"/>
    </source>
</evidence>
<dbReference type="EC" id="3.1.4.-" evidence="2"/>
<feature type="compositionally biased region" description="Polar residues" evidence="3">
    <location>
        <begin position="1"/>
        <end position="10"/>
    </location>
</feature>
<evidence type="ECO:0000256" key="2">
    <source>
        <dbReference type="RuleBase" id="RU362039"/>
    </source>
</evidence>
<reference evidence="5 6" key="1">
    <citation type="submission" date="2019-10" db="EMBL/GenBank/DDBJ databases">
        <title>Rubrobacter sp nov SCSIO 52915 isolated from a deep-sea sediment in the South China Sea.</title>
        <authorList>
            <person name="Chen R.W."/>
        </authorList>
    </citation>
    <scope>NUCLEOTIDE SEQUENCE [LARGE SCALE GENOMIC DNA]</scope>
    <source>
        <strain evidence="5 6">SCSIO 52915</strain>
    </source>
</reference>
<dbReference type="InterPro" id="IPR000979">
    <property type="entry name" value="Phosphodiesterase_MJ0936/Vps29"/>
</dbReference>
<feature type="region of interest" description="Disordered" evidence="3">
    <location>
        <begin position="1"/>
        <end position="32"/>
    </location>
</feature>
<dbReference type="GO" id="GO:0016787">
    <property type="term" value="F:hydrolase activity"/>
    <property type="evidence" value="ECO:0007669"/>
    <property type="project" value="UniProtKB-UniRule"/>
</dbReference>
<dbReference type="InterPro" id="IPR029052">
    <property type="entry name" value="Metallo-depent_PP-like"/>
</dbReference>
<dbReference type="GO" id="GO:0046872">
    <property type="term" value="F:metal ion binding"/>
    <property type="evidence" value="ECO:0007669"/>
    <property type="project" value="UniProtKB-KW"/>
</dbReference>
<evidence type="ECO:0000313" key="6">
    <source>
        <dbReference type="Proteomes" id="UP000502706"/>
    </source>
</evidence>
<dbReference type="EMBL" id="CP045121">
    <property type="protein sequence ID" value="QIN77663.1"/>
    <property type="molecule type" value="Genomic_DNA"/>
</dbReference>
<comment type="similarity">
    <text evidence="1 2">Belongs to the metallophosphoesterase superfamily. YfcE family.</text>
</comment>
<dbReference type="KEGG" id="rmar:GBA65_03105"/>
<keyword evidence="2" id="KW-0479">Metal-binding</keyword>
<evidence type="ECO:0000256" key="1">
    <source>
        <dbReference type="ARBA" id="ARBA00008950"/>
    </source>
</evidence>
<evidence type="ECO:0000313" key="5">
    <source>
        <dbReference type="EMBL" id="QIN77663.1"/>
    </source>
</evidence>
<proteinExistence type="inferred from homology"/>
<dbReference type="Gene3D" id="3.60.21.10">
    <property type="match status" value="1"/>
</dbReference>
<dbReference type="PANTHER" id="PTHR11124">
    <property type="entry name" value="VACUOLAR SORTING PROTEIN VPS29"/>
    <property type="match status" value="1"/>
</dbReference>
<evidence type="ECO:0000259" key="4">
    <source>
        <dbReference type="Pfam" id="PF12850"/>
    </source>
</evidence>
<protein>
    <recommendedName>
        <fullName evidence="2">Phosphoesterase</fullName>
        <ecNumber evidence="2">3.1.4.-</ecNumber>
    </recommendedName>
</protein>